<feature type="transmembrane region" description="Helical" evidence="1">
    <location>
        <begin position="6"/>
        <end position="22"/>
    </location>
</feature>
<keyword evidence="1" id="KW-0812">Transmembrane</keyword>
<dbReference type="Proteomes" id="UP000254677">
    <property type="component" value="Unassembled WGS sequence"/>
</dbReference>
<dbReference type="Pfam" id="PF09677">
    <property type="entry name" value="TrbI_Ftype"/>
    <property type="match status" value="1"/>
</dbReference>
<keyword evidence="1" id="KW-1133">Transmembrane helix</keyword>
<gene>
    <name evidence="2" type="primary">trbI</name>
    <name evidence="2" type="ORF">NCTC13292_00722</name>
</gene>
<protein>
    <submittedName>
        <fullName evidence="2">F pilus extension/retraction protein TrbI Inner membrane protein</fullName>
    </submittedName>
</protein>
<keyword evidence="1" id="KW-0472">Membrane</keyword>
<dbReference type="AlphaFoldDB" id="A0A378J071"/>
<name>A0A378J071_9GAMM</name>
<reference evidence="2 3" key="1">
    <citation type="submission" date="2018-06" db="EMBL/GenBank/DDBJ databases">
        <authorList>
            <consortium name="Pathogen Informatics"/>
            <person name="Doyle S."/>
        </authorList>
    </citation>
    <scope>NUCLEOTIDE SEQUENCE [LARGE SCALE GENOMIC DNA]</scope>
    <source>
        <strain evidence="2 3">NCTC13292</strain>
    </source>
</reference>
<dbReference type="RefSeq" id="WP_115220530.1">
    <property type="nucleotide sequence ID" value="NZ_UGOA01000001.1"/>
</dbReference>
<organism evidence="2 3">
    <name type="scientific">Legionella donaldsonii</name>
    <dbReference type="NCBI Taxonomy" id="45060"/>
    <lineage>
        <taxon>Bacteria</taxon>
        <taxon>Pseudomonadati</taxon>
        <taxon>Pseudomonadota</taxon>
        <taxon>Gammaproteobacteria</taxon>
        <taxon>Legionellales</taxon>
        <taxon>Legionellaceae</taxon>
        <taxon>Legionella</taxon>
    </lineage>
</organism>
<evidence type="ECO:0000313" key="2">
    <source>
        <dbReference type="EMBL" id="STX41113.1"/>
    </source>
</evidence>
<evidence type="ECO:0000256" key="1">
    <source>
        <dbReference type="SAM" id="Phobius"/>
    </source>
</evidence>
<evidence type="ECO:0000313" key="3">
    <source>
        <dbReference type="Proteomes" id="UP000254677"/>
    </source>
</evidence>
<proteinExistence type="predicted"/>
<sequence>MTTINAVFSVAALALMAVLFWIREERVAVFDKKALTKHFITQLAEHRVKDEKISETTLKFKRALRESLDFYRASHPHQLVLRKEAVAFGGADITDTIAGRVAQTMKRAS</sequence>
<keyword evidence="3" id="KW-1185">Reference proteome</keyword>
<dbReference type="EMBL" id="UGOA01000001">
    <property type="protein sequence ID" value="STX41113.1"/>
    <property type="molecule type" value="Genomic_DNA"/>
</dbReference>
<dbReference type="InterPro" id="IPR014115">
    <property type="entry name" value="TrbI_Ftype"/>
</dbReference>
<accession>A0A378J071</accession>